<dbReference type="PROSITE" id="PS50005">
    <property type="entry name" value="TPR"/>
    <property type="match status" value="1"/>
</dbReference>
<dbReference type="RefSeq" id="WP_051737336.1">
    <property type="nucleotide sequence ID" value="NZ_BAAAUZ010000008.1"/>
</dbReference>
<evidence type="ECO:0008006" key="4">
    <source>
        <dbReference type="Google" id="ProtNLM"/>
    </source>
</evidence>
<dbReference type="Proteomes" id="UP001143463">
    <property type="component" value="Unassembled WGS sequence"/>
</dbReference>
<dbReference type="InterPro" id="IPR011990">
    <property type="entry name" value="TPR-like_helical_dom_sf"/>
</dbReference>
<accession>A0A9W6L6A3</accession>
<keyword evidence="1" id="KW-0802">TPR repeat</keyword>
<dbReference type="EMBL" id="BSFQ01000011">
    <property type="protein sequence ID" value="GLL11859.1"/>
    <property type="molecule type" value="Genomic_DNA"/>
</dbReference>
<gene>
    <name evidence="2" type="ORF">GCM10017577_30000</name>
</gene>
<evidence type="ECO:0000256" key="1">
    <source>
        <dbReference type="PROSITE-ProRule" id="PRU00339"/>
    </source>
</evidence>
<reference evidence="2" key="2">
    <citation type="submission" date="2023-01" db="EMBL/GenBank/DDBJ databases">
        <authorList>
            <person name="Sun Q."/>
            <person name="Evtushenko L."/>
        </authorList>
    </citation>
    <scope>NUCLEOTIDE SEQUENCE</scope>
    <source>
        <strain evidence="2">VKM Ac-1069</strain>
    </source>
</reference>
<evidence type="ECO:0000313" key="3">
    <source>
        <dbReference type="Proteomes" id="UP001143463"/>
    </source>
</evidence>
<feature type="repeat" description="TPR" evidence="1">
    <location>
        <begin position="37"/>
        <end position="70"/>
    </location>
</feature>
<dbReference type="Pfam" id="PF14559">
    <property type="entry name" value="TPR_19"/>
    <property type="match status" value="1"/>
</dbReference>
<protein>
    <recommendedName>
        <fullName evidence="4">Tetratricopeptide repeat protein</fullName>
    </recommendedName>
</protein>
<dbReference type="SMART" id="SM00028">
    <property type="entry name" value="TPR"/>
    <property type="match status" value="2"/>
</dbReference>
<dbReference type="InterPro" id="IPR019734">
    <property type="entry name" value="TPR_rpt"/>
</dbReference>
<comment type="caution">
    <text evidence="2">The sequence shown here is derived from an EMBL/GenBank/DDBJ whole genome shotgun (WGS) entry which is preliminary data.</text>
</comment>
<sequence>MENALIYRLAEGSLEAGRPLEALELLAPLVDELRDTAAGALLLGRAYYRSAQLRRAEETLARAVELAPSDPYARYLLGRTLQRQSRHADALPHLRLAAAQDPAYAGDRDACAARVAS</sequence>
<evidence type="ECO:0000313" key="2">
    <source>
        <dbReference type="EMBL" id="GLL11859.1"/>
    </source>
</evidence>
<proteinExistence type="predicted"/>
<keyword evidence="3" id="KW-1185">Reference proteome</keyword>
<dbReference type="Gene3D" id="1.25.40.10">
    <property type="entry name" value="Tetratricopeptide repeat domain"/>
    <property type="match status" value="1"/>
</dbReference>
<dbReference type="AlphaFoldDB" id="A0A9W6L6A3"/>
<name>A0A9W6L6A3_9PSEU</name>
<dbReference type="SUPFAM" id="SSF48452">
    <property type="entry name" value="TPR-like"/>
    <property type="match status" value="1"/>
</dbReference>
<organism evidence="2 3">
    <name type="scientific">Pseudonocardia halophobica</name>
    <dbReference type="NCBI Taxonomy" id="29401"/>
    <lineage>
        <taxon>Bacteria</taxon>
        <taxon>Bacillati</taxon>
        <taxon>Actinomycetota</taxon>
        <taxon>Actinomycetes</taxon>
        <taxon>Pseudonocardiales</taxon>
        <taxon>Pseudonocardiaceae</taxon>
        <taxon>Pseudonocardia</taxon>
    </lineage>
</organism>
<reference evidence="2" key="1">
    <citation type="journal article" date="2014" name="Int. J. Syst. Evol. Microbiol.">
        <title>Complete genome sequence of Corynebacterium casei LMG S-19264T (=DSM 44701T), isolated from a smear-ripened cheese.</title>
        <authorList>
            <consortium name="US DOE Joint Genome Institute (JGI-PGF)"/>
            <person name="Walter F."/>
            <person name="Albersmeier A."/>
            <person name="Kalinowski J."/>
            <person name="Ruckert C."/>
        </authorList>
    </citation>
    <scope>NUCLEOTIDE SEQUENCE</scope>
    <source>
        <strain evidence="2">VKM Ac-1069</strain>
    </source>
</reference>